<feature type="transmembrane region" description="Helical" evidence="7">
    <location>
        <begin position="181"/>
        <end position="200"/>
    </location>
</feature>
<accession>A0A561B8C1</accession>
<keyword evidence="3 7" id="KW-0812">Transmembrane</keyword>
<organism evidence="8 9">
    <name type="scientific">Kribbella amoyensis</name>
    <dbReference type="NCBI Taxonomy" id="996641"/>
    <lineage>
        <taxon>Bacteria</taxon>
        <taxon>Bacillati</taxon>
        <taxon>Actinomycetota</taxon>
        <taxon>Actinomycetes</taxon>
        <taxon>Propionibacteriales</taxon>
        <taxon>Kribbellaceae</taxon>
        <taxon>Kribbella</taxon>
    </lineage>
</organism>
<feature type="transmembrane region" description="Helical" evidence="7">
    <location>
        <begin position="306"/>
        <end position="328"/>
    </location>
</feature>
<keyword evidence="4 7" id="KW-1133">Transmembrane helix</keyword>
<reference evidence="8 9" key="1">
    <citation type="submission" date="2019-06" db="EMBL/GenBank/DDBJ databases">
        <title>Sequencing the genomes of 1000 actinobacteria strains.</title>
        <authorList>
            <person name="Klenk H.-P."/>
        </authorList>
    </citation>
    <scope>NUCLEOTIDE SEQUENCE [LARGE SCALE GENOMIC DNA]</scope>
    <source>
        <strain evidence="8 9">DSM 24683</strain>
    </source>
</reference>
<evidence type="ECO:0000256" key="6">
    <source>
        <dbReference type="SAM" id="MobiDB-lite"/>
    </source>
</evidence>
<feature type="transmembrane region" description="Helical" evidence="7">
    <location>
        <begin position="116"/>
        <end position="134"/>
    </location>
</feature>
<dbReference type="AlphaFoldDB" id="A0A561B8C1"/>
<dbReference type="InterPro" id="IPR001851">
    <property type="entry name" value="ABC_transp_permease"/>
</dbReference>
<comment type="caution">
    <text evidence="8">The sequence shown here is derived from an EMBL/GenBank/DDBJ whole genome shotgun (WGS) entry which is preliminary data.</text>
</comment>
<feature type="transmembrane region" description="Helical" evidence="7">
    <location>
        <begin position="46"/>
        <end position="66"/>
    </location>
</feature>
<dbReference type="Proteomes" id="UP000318380">
    <property type="component" value="Unassembled WGS sequence"/>
</dbReference>
<feature type="transmembrane region" description="Helical" evidence="7">
    <location>
        <begin position="78"/>
        <end position="96"/>
    </location>
</feature>
<evidence type="ECO:0000313" key="8">
    <source>
        <dbReference type="EMBL" id="TWD75090.1"/>
    </source>
</evidence>
<protein>
    <submittedName>
        <fullName evidence="8">Amino acid/amide ABC transporter membrane protein 2 (HAAT family)</fullName>
    </submittedName>
</protein>
<gene>
    <name evidence="8" type="ORF">FB561_6527</name>
</gene>
<proteinExistence type="predicted"/>
<dbReference type="CDD" id="cd06581">
    <property type="entry name" value="TM_PBP1_LivM_like"/>
    <property type="match status" value="1"/>
</dbReference>
<dbReference type="Pfam" id="PF02653">
    <property type="entry name" value="BPD_transp_2"/>
    <property type="match status" value="1"/>
</dbReference>
<evidence type="ECO:0000256" key="7">
    <source>
        <dbReference type="SAM" id="Phobius"/>
    </source>
</evidence>
<evidence type="ECO:0000256" key="2">
    <source>
        <dbReference type="ARBA" id="ARBA00022475"/>
    </source>
</evidence>
<dbReference type="PANTHER" id="PTHR30482:SF10">
    <property type="entry name" value="HIGH-AFFINITY BRANCHED-CHAIN AMINO ACID TRANSPORT PROTEIN BRAE"/>
    <property type="match status" value="1"/>
</dbReference>
<keyword evidence="9" id="KW-1185">Reference proteome</keyword>
<feature type="transmembrane region" description="Helical" evidence="7">
    <location>
        <begin position="232"/>
        <end position="255"/>
    </location>
</feature>
<evidence type="ECO:0000256" key="5">
    <source>
        <dbReference type="ARBA" id="ARBA00023136"/>
    </source>
</evidence>
<dbReference type="PANTHER" id="PTHR30482">
    <property type="entry name" value="HIGH-AFFINITY BRANCHED-CHAIN AMINO ACID TRANSPORT SYSTEM PERMEASE"/>
    <property type="match status" value="1"/>
</dbReference>
<keyword evidence="5 7" id="KW-0472">Membrane</keyword>
<evidence type="ECO:0000313" key="9">
    <source>
        <dbReference type="Proteomes" id="UP000318380"/>
    </source>
</evidence>
<dbReference type="OrthoDB" id="9814461at2"/>
<comment type="subcellular location">
    <subcellularLocation>
        <location evidence="1">Cell membrane</location>
        <topology evidence="1">Multi-pass membrane protein</topology>
    </subcellularLocation>
</comment>
<name>A0A561B8C1_9ACTN</name>
<feature type="transmembrane region" description="Helical" evidence="7">
    <location>
        <begin position="261"/>
        <end position="294"/>
    </location>
</feature>
<evidence type="ECO:0000256" key="4">
    <source>
        <dbReference type="ARBA" id="ARBA00022989"/>
    </source>
</evidence>
<dbReference type="InterPro" id="IPR043428">
    <property type="entry name" value="LivM-like"/>
</dbReference>
<dbReference type="GO" id="GO:0015658">
    <property type="term" value="F:branched-chain amino acid transmembrane transporter activity"/>
    <property type="evidence" value="ECO:0007669"/>
    <property type="project" value="InterPro"/>
</dbReference>
<keyword evidence="2" id="KW-1003">Cell membrane</keyword>
<feature type="transmembrane region" description="Helical" evidence="7">
    <location>
        <begin position="141"/>
        <end position="161"/>
    </location>
</feature>
<feature type="region of interest" description="Disordered" evidence="6">
    <location>
        <begin position="355"/>
        <end position="377"/>
    </location>
</feature>
<dbReference type="RefSeq" id="WP_145813833.1">
    <property type="nucleotide sequence ID" value="NZ_VIVK01000002.1"/>
</dbReference>
<feature type="transmembrane region" description="Helical" evidence="7">
    <location>
        <begin position="20"/>
        <end position="40"/>
    </location>
</feature>
<dbReference type="GO" id="GO:0005886">
    <property type="term" value="C:plasma membrane"/>
    <property type="evidence" value="ECO:0007669"/>
    <property type="project" value="UniProtKB-SubCell"/>
</dbReference>
<dbReference type="EMBL" id="VIVK01000002">
    <property type="protein sequence ID" value="TWD75090.1"/>
    <property type="molecule type" value="Genomic_DNA"/>
</dbReference>
<evidence type="ECO:0000256" key="1">
    <source>
        <dbReference type="ARBA" id="ARBA00004651"/>
    </source>
</evidence>
<sequence>MTNTWLSLRTNHPAGRSGLARALGGAVLASLIVLVISAAVSGLPGMAQVVLVFGINAVLVVGYQTFAGNTGIVSFGHVGFMGLGAYAGGIAAVPVADKELYFPDMPAFLASWDAGGVLPLLIGGLVAAVAALVTGPALMRLSGAAASIATLGLLVVINNVLSQATPITRGPQSFFGVPENTTFAMVFLSLCATVLLSAAYKWSREGRNARAVRDQPAAAAAAGVSIVRSRTVAFVISAFVTGIAGALYAQLLTAFSPGSFYLGQMVLIVAMAIVGGVNSVTGALVGAAVITVLNEVMRRLEGGVSVAGLTIDLPAGVAAAVLGAALIVTLKWRPEGFLGHRELILAGPVGRGPDIAAARPGQTEEESDAVPVVPAKP</sequence>
<evidence type="ECO:0000256" key="3">
    <source>
        <dbReference type="ARBA" id="ARBA00022692"/>
    </source>
</evidence>